<dbReference type="Gene3D" id="3.40.50.720">
    <property type="entry name" value="NAD(P)-binding Rossmann-like Domain"/>
    <property type="match status" value="1"/>
</dbReference>
<dbReference type="InterPro" id="IPR035985">
    <property type="entry name" value="Ubiquitin-activating_enz"/>
</dbReference>
<accession>A0A7R9D2R8</accession>
<evidence type="ECO:0000313" key="1">
    <source>
        <dbReference type="EMBL" id="CAD7406159.1"/>
    </source>
</evidence>
<gene>
    <name evidence="1" type="ORF">TCEB3V08_LOCUS8363</name>
</gene>
<protein>
    <submittedName>
        <fullName evidence="1">Uncharacterized protein</fullName>
    </submittedName>
</protein>
<name>A0A7R9D2R8_TIMCR</name>
<organism evidence="1">
    <name type="scientific">Timema cristinae</name>
    <name type="common">Walking stick</name>
    <dbReference type="NCBI Taxonomy" id="61476"/>
    <lineage>
        <taxon>Eukaryota</taxon>
        <taxon>Metazoa</taxon>
        <taxon>Ecdysozoa</taxon>
        <taxon>Arthropoda</taxon>
        <taxon>Hexapoda</taxon>
        <taxon>Insecta</taxon>
        <taxon>Pterygota</taxon>
        <taxon>Neoptera</taxon>
        <taxon>Polyneoptera</taxon>
        <taxon>Phasmatodea</taxon>
        <taxon>Timematodea</taxon>
        <taxon>Timematoidea</taxon>
        <taxon>Timematidae</taxon>
        <taxon>Timema</taxon>
    </lineage>
</organism>
<dbReference type="GO" id="GO:0008641">
    <property type="term" value="F:ubiquitin-like modifier activating enzyme activity"/>
    <property type="evidence" value="ECO:0007669"/>
    <property type="project" value="InterPro"/>
</dbReference>
<sequence length="147" mass="15922">MCVVAPLSTHHTSSLLVNFAQRALTEDDVNVTISSATAWVCSDAIETCFSFAIFVTHFKTTLLVFCVPTAMAGNIIPAIATSNAIVAGLVVLHAFNVLQERLDRCKTVYVRLRPNPRGYVVVPEKVFVPPVKNCCVCSEKPTVGPKT</sequence>
<reference evidence="1" key="1">
    <citation type="submission" date="2020-11" db="EMBL/GenBank/DDBJ databases">
        <authorList>
            <person name="Tran Van P."/>
        </authorList>
    </citation>
    <scope>NUCLEOTIDE SEQUENCE</scope>
</reference>
<dbReference type="SUPFAM" id="SSF69572">
    <property type="entry name" value="Activating enzymes of the ubiquitin-like proteins"/>
    <property type="match status" value="1"/>
</dbReference>
<dbReference type="EMBL" id="OC319727">
    <property type="protein sequence ID" value="CAD7406159.1"/>
    <property type="molecule type" value="Genomic_DNA"/>
</dbReference>
<proteinExistence type="predicted"/>
<dbReference type="AlphaFoldDB" id="A0A7R9D2R8"/>